<evidence type="ECO:0000313" key="3">
    <source>
        <dbReference type="EMBL" id="SEE53236.1"/>
    </source>
</evidence>
<dbReference type="EMBL" id="FNTI01000001">
    <property type="protein sequence ID" value="SEE51719.1"/>
    <property type="molecule type" value="Genomic_DNA"/>
</dbReference>
<feature type="transmembrane region" description="Helical" evidence="1">
    <location>
        <begin position="21"/>
        <end position="41"/>
    </location>
</feature>
<evidence type="ECO:0000313" key="4">
    <source>
        <dbReference type="Proteomes" id="UP000183208"/>
    </source>
</evidence>
<dbReference type="Proteomes" id="UP000183208">
    <property type="component" value="Unassembled WGS sequence"/>
</dbReference>
<name>A0A1H5JGY1_9BRAD</name>
<reference evidence="2 4" key="1">
    <citation type="submission" date="2016-10" db="EMBL/GenBank/DDBJ databases">
        <authorList>
            <person name="de Groot N.N."/>
        </authorList>
    </citation>
    <scope>NUCLEOTIDE SEQUENCE [LARGE SCALE GENOMIC DNA]</scope>
    <source>
        <strain evidence="2 4">GAS522</strain>
    </source>
</reference>
<organism evidence="2 4">
    <name type="scientific">Bradyrhizobium lablabi</name>
    <dbReference type="NCBI Taxonomy" id="722472"/>
    <lineage>
        <taxon>Bacteria</taxon>
        <taxon>Pseudomonadati</taxon>
        <taxon>Pseudomonadota</taxon>
        <taxon>Alphaproteobacteria</taxon>
        <taxon>Hyphomicrobiales</taxon>
        <taxon>Nitrobacteraceae</taxon>
        <taxon>Bradyrhizobium</taxon>
    </lineage>
</organism>
<protein>
    <submittedName>
        <fullName evidence="2">Uncharacterized protein</fullName>
    </submittedName>
</protein>
<evidence type="ECO:0000256" key="1">
    <source>
        <dbReference type="SAM" id="Phobius"/>
    </source>
</evidence>
<proteinExistence type="predicted"/>
<keyword evidence="1" id="KW-0812">Transmembrane</keyword>
<keyword evidence="1" id="KW-1133">Transmembrane helix</keyword>
<evidence type="ECO:0000313" key="2">
    <source>
        <dbReference type="EMBL" id="SEE51719.1"/>
    </source>
</evidence>
<dbReference type="AlphaFoldDB" id="A0A1H5JGY1"/>
<keyword evidence="1" id="KW-0472">Membrane</keyword>
<accession>A0A1H5JGY1</accession>
<sequence>MSGLCKGRTRYRPRIPVSEHWLQWIVAYLIVIAILFIGAGVQEYLAWRKEQK</sequence>
<gene>
    <name evidence="2" type="ORF">SAMN05444171_7819</name>
    <name evidence="3" type="ORF">SAMN05444171_7886</name>
</gene>
<dbReference type="EMBL" id="FNTI01000001">
    <property type="protein sequence ID" value="SEE53236.1"/>
    <property type="molecule type" value="Genomic_DNA"/>
</dbReference>